<dbReference type="STRING" id="945553.A0A0D2NGY5"/>
<name>A0A0D2NGY5_HYPSF</name>
<protein>
    <recommendedName>
        <fullName evidence="1">DUF6697 domain-containing protein</fullName>
    </recommendedName>
</protein>
<evidence type="ECO:0000313" key="3">
    <source>
        <dbReference type="Proteomes" id="UP000054270"/>
    </source>
</evidence>
<reference evidence="3" key="1">
    <citation type="submission" date="2014-04" db="EMBL/GenBank/DDBJ databases">
        <title>Evolutionary Origins and Diversification of the Mycorrhizal Mutualists.</title>
        <authorList>
            <consortium name="DOE Joint Genome Institute"/>
            <consortium name="Mycorrhizal Genomics Consortium"/>
            <person name="Kohler A."/>
            <person name="Kuo A."/>
            <person name="Nagy L.G."/>
            <person name="Floudas D."/>
            <person name="Copeland A."/>
            <person name="Barry K.W."/>
            <person name="Cichocki N."/>
            <person name="Veneault-Fourrey C."/>
            <person name="LaButti K."/>
            <person name="Lindquist E.A."/>
            <person name="Lipzen A."/>
            <person name="Lundell T."/>
            <person name="Morin E."/>
            <person name="Murat C."/>
            <person name="Riley R."/>
            <person name="Ohm R."/>
            <person name="Sun H."/>
            <person name="Tunlid A."/>
            <person name="Henrissat B."/>
            <person name="Grigoriev I.V."/>
            <person name="Hibbett D.S."/>
            <person name="Martin F."/>
        </authorList>
    </citation>
    <scope>NUCLEOTIDE SEQUENCE [LARGE SCALE GENOMIC DNA]</scope>
    <source>
        <strain evidence="3">FD-334 SS-4</strain>
    </source>
</reference>
<proteinExistence type="predicted"/>
<dbReference type="AlphaFoldDB" id="A0A0D2NGY5"/>
<evidence type="ECO:0000259" key="1">
    <source>
        <dbReference type="Pfam" id="PF20411"/>
    </source>
</evidence>
<keyword evidence="3" id="KW-1185">Reference proteome</keyword>
<dbReference type="Pfam" id="PF20411">
    <property type="entry name" value="DUF6697"/>
    <property type="match status" value="1"/>
</dbReference>
<dbReference type="InterPro" id="IPR046520">
    <property type="entry name" value="DUF6697"/>
</dbReference>
<dbReference type="EMBL" id="KN817592">
    <property type="protein sequence ID" value="KJA18199.1"/>
    <property type="molecule type" value="Genomic_DNA"/>
</dbReference>
<dbReference type="Proteomes" id="UP000054270">
    <property type="component" value="Unassembled WGS sequence"/>
</dbReference>
<feature type="domain" description="DUF6697" evidence="1">
    <location>
        <begin position="1"/>
        <end position="187"/>
    </location>
</feature>
<dbReference type="OMA" id="WMAERSA"/>
<evidence type="ECO:0000313" key="2">
    <source>
        <dbReference type="EMBL" id="KJA18199.1"/>
    </source>
</evidence>
<accession>A0A0D2NGY5</accession>
<organism evidence="2 3">
    <name type="scientific">Hypholoma sublateritium (strain FD-334 SS-4)</name>
    <dbReference type="NCBI Taxonomy" id="945553"/>
    <lineage>
        <taxon>Eukaryota</taxon>
        <taxon>Fungi</taxon>
        <taxon>Dikarya</taxon>
        <taxon>Basidiomycota</taxon>
        <taxon>Agaricomycotina</taxon>
        <taxon>Agaricomycetes</taxon>
        <taxon>Agaricomycetidae</taxon>
        <taxon>Agaricales</taxon>
        <taxon>Agaricineae</taxon>
        <taxon>Strophariaceae</taxon>
        <taxon>Hypholoma</taxon>
    </lineage>
</organism>
<sequence>MSARYGGNTQSRCPKISQALVAVHGMDDFMYLNNEMQPVAPSVPCAPGLFIGREGSQYTTGIKRQLIRLDAKQWLYVGQYQLARSEPAYMTAAEWREQCPKFHNKWVKNVYAKDWGHKVCARILTRKRLGREPTEGEVIATLSEEWFEPKQVTSDEIKREFSEGREKLEIFTMKCVGYENDFQMQLCGMDNWMAERSA</sequence>
<gene>
    <name evidence="2" type="ORF">HYPSUDRAFT_191261</name>
</gene>
<dbReference type="OrthoDB" id="3176940at2759"/>